<dbReference type="AlphaFoldDB" id="A0A8J3LKB2"/>
<evidence type="ECO:0000259" key="1">
    <source>
        <dbReference type="Pfam" id="PF10988"/>
    </source>
</evidence>
<gene>
    <name evidence="2" type="ORF">Cme02nite_26120</name>
</gene>
<dbReference type="Pfam" id="PF10988">
    <property type="entry name" value="DUF2807"/>
    <property type="match status" value="1"/>
</dbReference>
<evidence type="ECO:0000313" key="2">
    <source>
        <dbReference type="EMBL" id="GIG14280.1"/>
    </source>
</evidence>
<protein>
    <recommendedName>
        <fullName evidence="1">Putative auto-transporter adhesin head GIN domain-containing protein</fullName>
    </recommendedName>
</protein>
<keyword evidence="3" id="KW-1185">Reference proteome</keyword>
<dbReference type="InterPro" id="IPR021255">
    <property type="entry name" value="DUF2807"/>
</dbReference>
<reference evidence="2" key="1">
    <citation type="submission" date="2021-01" db="EMBL/GenBank/DDBJ databases">
        <title>Whole genome shotgun sequence of Catellatospora methionotrophica NBRC 14553.</title>
        <authorList>
            <person name="Komaki H."/>
            <person name="Tamura T."/>
        </authorList>
    </citation>
    <scope>NUCLEOTIDE SEQUENCE</scope>
    <source>
        <strain evidence="2">NBRC 14553</strain>
    </source>
</reference>
<sequence length="270" mass="27117">MIDTYRAASLHLANLGNAVVVVDDLTPPGKIVVSVIGSAESEQAVTVRVDGDELHVSGPYNTGTVVTSGGGVNIVSGNASVGTMVGQISGGMVQIGSSGIVIAGGTGEVIVNGRRINLDDIPQAPAPARVKVTVRTGTPVTITDTTIGNYRIGSTRGPLTVSGSMTTVEGGSVGATRLRVKGNGDVRIDEVTGPRLAVTVSGTGSVVVKGGQVEEMTARVSGTGGVAFNGTVNGPAELEVSGVGGIAVHRVTGPIDRYTSGIGRITVRHR</sequence>
<dbReference type="Proteomes" id="UP000660339">
    <property type="component" value="Unassembled WGS sequence"/>
</dbReference>
<evidence type="ECO:0000313" key="3">
    <source>
        <dbReference type="Proteomes" id="UP000660339"/>
    </source>
</evidence>
<dbReference type="Gene3D" id="2.160.20.120">
    <property type="match status" value="1"/>
</dbReference>
<accession>A0A8J3LKB2</accession>
<dbReference type="RefSeq" id="WP_166381570.1">
    <property type="nucleotide sequence ID" value="NZ_BAAATT010000001.1"/>
</dbReference>
<comment type="caution">
    <text evidence="2">The sequence shown here is derived from an EMBL/GenBank/DDBJ whole genome shotgun (WGS) entry which is preliminary data.</text>
</comment>
<organism evidence="2 3">
    <name type="scientific">Catellatospora methionotrophica</name>
    <dbReference type="NCBI Taxonomy" id="121620"/>
    <lineage>
        <taxon>Bacteria</taxon>
        <taxon>Bacillati</taxon>
        <taxon>Actinomycetota</taxon>
        <taxon>Actinomycetes</taxon>
        <taxon>Micromonosporales</taxon>
        <taxon>Micromonosporaceae</taxon>
        <taxon>Catellatospora</taxon>
    </lineage>
</organism>
<proteinExistence type="predicted"/>
<name>A0A8J3LKB2_9ACTN</name>
<feature type="domain" description="Putative auto-transporter adhesin head GIN" evidence="1">
    <location>
        <begin position="167"/>
        <end position="267"/>
    </location>
</feature>
<dbReference type="EMBL" id="BONJ01000009">
    <property type="protein sequence ID" value="GIG14280.1"/>
    <property type="molecule type" value="Genomic_DNA"/>
</dbReference>